<evidence type="ECO:0000256" key="10">
    <source>
        <dbReference type="ARBA" id="ARBA00082135"/>
    </source>
</evidence>
<keyword evidence="1" id="KW-0808">Transferase</keyword>
<dbReference type="InParanoid" id="A0A1S3FHN4"/>
<name>A0A1S3FHN4_DIPOR</name>
<dbReference type="GO" id="GO:0005524">
    <property type="term" value="F:ATP binding"/>
    <property type="evidence" value="ECO:0007669"/>
    <property type="project" value="UniProtKB-KW"/>
</dbReference>
<evidence type="ECO:0000256" key="2">
    <source>
        <dbReference type="ARBA" id="ARBA00022741"/>
    </source>
</evidence>
<dbReference type="FunCoup" id="A0A1S3FHN4">
    <property type="interactions" value="705"/>
</dbReference>
<keyword evidence="5" id="KW-0832">Ubl conjugation</keyword>
<dbReference type="KEGG" id="dord:105988825"/>
<dbReference type="PROSITE" id="PS50127">
    <property type="entry name" value="UBC_2"/>
    <property type="match status" value="1"/>
</dbReference>
<evidence type="ECO:0000256" key="11">
    <source>
        <dbReference type="SAM" id="MobiDB-lite"/>
    </source>
</evidence>
<comment type="function">
    <text evidence="6">Catalyzes the covalent attachment of ubiquitin to other proteins.</text>
</comment>
<protein>
    <recommendedName>
        <fullName evidence="7">Ubiquitin-conjugating enzyme E2 U</fullName>
    </recommendedName>
    <alternativeName>
        <fullName evidence="8">E2 ubiquitin-conjugating enzyme U</fullName>
    </alternativeName>
    <alternativeName>
        <fullName evidence="10">Ubiquitin carrier protein U</fullName>
    </alternativeName>
    <alternativeName>
        <fullName evidence="9">Ubiquitin-protein ligase U</fullName>
    </alternativeName>
</protein>
<dbReference type="RefSeq" id="XP_012876016.1">
    <property type="nucleotide sequence ID" value="XM_013020562.1"/>
</dbReference>
<dbReference type="AlphaFoldDB" id="A0A1S3FHN4"/>
<evidence type="ECO:0000256" key="6">
    <source>
        <dbReference type="ARBA" id="ARBA00053619"/>
    </source>
</evidence>
<dbReference type="InterPro" id="IPR000608">
    <property type="entry name" value="UBC"/>
</dbReference>
<evidence type="ECO:0000259" key="12">
    <source>
        <dbReference type="PROSITE" id="PS50127"/>
    </source>
</evidence>
<keyword evidence="4" id="KW-0067">ATP-binding</keyword>
<evidence type="ECO:0000256" key="9">
    <source>
        <dbReference type="ARBA" id="ARBA00077510"/>
    </source>
</evidence>
<evidence type="ECO:0000256" key="4">
    <source>
        <dbReference type="ARBA" id="ARBA00022840"/>
    </source>
</evidence>
<sequence length="309" mass="35706">MYCGTYILLERDFRELRQNNFVGISASPVSDNMLKWEAEIEGLQDSMWQGLRFQLVLTFPSEYNHVPPVVKFTSIPFHPNVDPNTGRPSIDFLDNPAKWNPSYTLSSVLLALQVMLSNPMLENPVNLEASQTLVKNEYLYRKIIHTLSQEPGQVEDKSQESSTKSYILRNKEPVTFSDYYKAWSEIATSKTTEQYRNSLFEDPNFIGKYYRWRKMDLQCYKEWKLKFATTKCRLARENRMTHEVNYRAESISACPSLNSSTSESASDIKSSEAGEQETEDDLEDFDETWEEEVQNLVDWSAALDAGSLD</sequence>
<evidence type="ECO:0000256" key="8">
    <source>
        <dbReference type="ARBA" id="ARBA00076315"/>
    </source>
</evidence>
<proteinExistence type="predicted"/>
<dbReference type="SMART" id="SM00212">
    <property type="entry name" value="UBCc"/>
    <property type="match status" value="1"/>
</dbReference>
<dbReference type="Proteomes" id="UP000081671">
    <property type="component" value="Unplaced"/>
</dbReference>
<dbReference type="PANTHER" id="PTHR24067">
    <property type="entry name" value="UBIQUITIN-CONJUGATING ENZYME E2"/>
    <property type="match status" value="1"/>
</dbReference>
<feature type="region of interest" description="Disordered" evidence="11">
    <location>
        <begin position="254"/>
        <end position="287"/>
    </location>
</feature>
<evidence type="ECO:0000313" key="14">
    <source>
        <dbReference type="RefSeq" id="XP_012876016.1"/>
    </source>
</evidence>
<dbReference type="CDD" id="cd23806">
    <property type="entry name" value="UBCc_UBE2U"/>
    <property type="match status" value="1"/>
</dbReference>
<accession>A0A1S3FHN4</accession>
<dbReference type="GeneID" id="105988825"/>
<evidence type="ECO:0000313" key="13">
    <source>
        <dbReference type="Proteomes" id="UP000081671"/>
    </source>
</evidence>
<organism evidence="13 14">
    <name type="scientific">Dipodomys ordii</name>
    <name type="common">Ord's kangaroo rat</name>
    <dbReference type="NCBI Taxonomy" id="10020"/>
    <lineage>
        <taxon>Eukaryota</taxon>
        <taxon>Metazoa</taxon>
        <taxon>Chordata</taxon>
        <taxon>Craniata</taxon>
        <taxon>Vertebrata</taxon>
        <taxon>Euteleostomi</taxon>
        <taxon>Mammalia</taxon>
        <taxon>Eutheria</taxon>
        <taxon>Euarchontoglires</taxon>
        <taxon>Glires</taxon>
        <taxon>Rodentia</taxon>
        <taxon>Castorimorpha</taxon>
        <taxon>Heteromyidae</taxon>
        <taxon>Dipodomyinae</taxon>
        <taxon>Dipodomys</taxon>
    </lineage>
</organism>
<dbReference type="GO" id="GO:0016740">
    <property type="term" value="F:transferase activity"/>
    <property type="evidence" value="ECO:0007669"/>
    <property type="project" value="UniProtKB-KW"/>
</dbReference>
<keyword evidence="2" id="KW-0547">Nucleotide-binding</keyword>
<feature type="compositionally biased region" description="Acidic residues" evidence="11">
    <location>
        <begin position="274"/>
        <end position="287"/>
    </location>
</feature>
<feature type="domain" description="UBC core" evidence="12">
    <location>
        <begin position="4"/>
        <end position="153"/>
    </location>
</feature>
<dbReference type="InterPro" id="IPR016135">
    <property type="entry name" value="UBQ-conjugating_enzyme/RWD"/>
</dbReference>
<evidence type="ECO:0000256" key="7">
    <source>
        <dbReference type="ARBA" id="ARBA00072443"/>
    </source>
</evidence>
<evidence type="ECO:0000256" key="3">
    <source>
        <dbReference type="ARBA" id="ARBA00022786"/>
    </source>
</evidence>
<dbReference type="InterPro" id="IPR050113">
    <property type="entry name" value="Ub_conjugating_enzyme"/>
</dbReference>
<dbReference type="Pfam" id="PF00179">
    <property type="entry name" value="UQ_con"/>
    <property type="match status" value="1"/>
</dbReference>
<dbReference type="FunFam" id="3.10.110.10:FF:000067">
    <property type="entry name" value="ubiquitin-conjugating enzyme E2 U isoform X1"/>
    <property type="match status" value="1"/>
</dbReference>
<dbReference type="OrthoDB" id="9978460at2759"/>
<gene>
    <name evidence="14" type="primary">Ube2u</name>
</gene>
<dbReference type="SUPFAM" id="SSF54495">
    <property type="entry name" value="UBC-like"/>
    <property type="match status" value="1"/>
</dbReference>
<dbReference type="CTD" id="148581"/>
<evidence type="ECO:0000256" key="1">
    <source>
        <dbReference type="ARBA" id="ARBA00022679"/>
    </source>
</evidence>
<evidence type="ECO:0000256" key="5">
    <source>
        <dbReference type="ARBA" id="ARBA00022843"/>
    </source>
</evidence>
<keyword evidence="3" id="KW-0833">Ubl conjugation pathway</keyword>
<keyword evidence="13" id="KW-1185">Reference proteome</keyword>
<dbReference type="Gene3D" id="3.10.110.10">
    <property type="entry name" value="Ubiquitin Conjugating Enzyme"/>
    <property type="match status" value="1"/>
</dbReference>
<feature type="compositionally biased region" description="Polar residues" evidence="11">
    <location>
        <begin position="254"/>
        <end position="268"/>
    </location>
</feature>
<reference evidence="14" key="1">
    <citation type="submission" date="2025-08" db="UniProtKB">
        <authorList>
            <consortium name="RefSeq"/>
        </authorList>
    </citation>
    <scope>IDENTIFICATION</scope>
    <source>
        <tissue evidence="14">Kidney</tissue>
    </source>
</reference>